<comment type="caution">
    <text evidence="4">The sequence shown here is derived from an EMBL/GenBank/DDBJ whole genome shotgun (WGS) entry which is preliminary data.</text>
</comment>
<dbReference type="OrthoDB" id="4655582at2"/>
<reference evidence="4 5" key="1">
    <citation type="submission" date="2012-08" db="EMBL/GenBank/DDBJ databases">
        <title>Whole genome shotgun sequence of Gordonia rhizosphera NBRC 16068.</title>
        <authorList>
            <person name="Takarada H."/>
            <person name="Isaki S."/>
            <person name="Hosoyama A."/>
            <person name="Tsuchikane K."/>
            <person name="Katsumata H."/>
            <person name="Baba S."/>
            <person name="Ohji S."/>
            <person name="Yamazaki S."/>
            <person name="Fujita N."/>
        </authorList>
    </citation>
    <scope>NUCLEOTIDE SEQUENCE [LARGE SCALE GENOMIC DNA]</scope>
    <source>
        <strain evidence="4 5">NBRC 16068</strain>
    </source>
</reference>
<organism evidence="4 5">
    <name type="scientific">Gordonia rhizosphera NBRC 16068</name>
    <dbReference type="NCBI Taxonomy" id="1108045"/>
    <lineage>
        <taxon>Bacteria</taxon>
        <taxon>Bacillati</taxon>
        <taxon>Actinomycetota</taxon>
        <taxon>Actinomycetes</taxon>
        <taxon>Mycobacteriales</taxon>
        <taxon>Gordoniaceae</taxon>
        <taxon>Gordonia</taxon>
    </lineage>
</organism>
<evidence type="ECO:0000259" key="3">
    <source>
        <dbReference type="Pfam" id="PF20568"/>
    </source>
</evidence>
<name>K6WAY2_9ACTN</name>
<feature type="signal peptide" evidence="2">
    <location>
        <begin position="1"/>
        <end position="19"/>
    </location>
</feature>
<keyword evidence="5" id="KW-1185">Reference proteome</keyword>
<feature type="compositionally biased region" description="Polar residues" evidence="1">
    <location>
        <begin position="245"/>
        <end position="255"/>
    </location>
</feature>
<evidence type="ECO:0000313" key="4">
    <source>
        <dbReference type="EMBL" id="GAB89342.1"/>
    </source>
</evidence>
<feature type="compositionally biased region" description="Gly residues" evidence="1">
    <location>
        <begin position="303"/>
        <end position="320"/>
    </location>
</feature>
<evidence type="ECO:0000256" key="1">
    <source>
        <dbReference type="SAM" id="MobiDB-lite"/>
    </source>
</evidence>
<keyword evidence="2" id="KW-0732">Signal</keyword>
<feature type="compositionally biased region" description="Gly residues" evidence="1">
    <location>
        <begin position="259"/>
        <end position="287"/>
    </location>
</feature>
<feature type="chain" id="PRO_5038660319" description="DUF6777 domain-containing protein" evidence="2">
    <location>
        <begin position="20"/>
        <end position="343"/>
    </location>
</feature>
<protein>
    <recommendedName>
        <fullName evidence="3">DUF6777 domain-containing protein</fullName>
    </recommendedName>
</protein>
<dbReference type="AlphaFoldDB" id="K6WAY2"/>
<dbReference type="EMBL" id="BAHC01000057">
    <property type="protein sequence ID" value="GAB89342.1"/>
    <property type="molecule type" value="Genomic_DNA"/>
</dbReference>
<evidence type="ECO:0000313" key="5">
    <source>
        <dbReference type="Proteomes" id="UP000008363"/>
    </source>
</evidence>
<feature type="compositionally biased region" description="Low complexity" evidence="1">
    <location>
        <begin position="330"/>
        <end position="343"/>
    </location>
</feature>
<feature type="region of interest" description="Disordered" evidence="1">
    <location>
        <begin position="204"/>
        <end position="343"/>
    </location>
</feature>
<sequence>MAAWFTLAAAAAVAILVLAGCTKDVAPETSAVTLEAATSAGDSPWTQSIAEPVDPSKVVTLDAKVTGPAGQGTTADGVTVGLYGGSTQLTICNKTKLVAFLESEPDKADAWRNVLGVGDIPDYVATLRPVVLMQDTLVTDHGFEDGHSTAFDALLQSGTAILVDPKWVPRVRCASGSPLTPADVSLGDTTYTGDQWTGWQEHKVVLPPHTTSETPSTTVTTSETSEPVSPSQPVVSCDPGPCPPSQSAGVDSSAPNGEGTDGGGQQDGTGDQGTGGGQEAPGTGDGAGTQPDTGGDGQSNTGGTEGQGQAGQGGDLGGAPAGASVPAQEVVTDVVVPSSVPVQ</sequence>
<dbReference type="RefSeq" id="WP_006331362.1">
    <property type="nucleotide sequence ID" value="NZ_BAHC01000057.1"/>
</dbReference>
<proteinExistence type="predicted"/>
<dbReference type="eggNOG" id="COG3170">
    <property type="taxonomic scope" value="Bacteria"/>
</dbReference>
<dbReference type="Pfam" id="PF20568">
    <property type="entry name" value="DUF6777"/>
    <property type="match status" value="1"/>
</dbReference>
<feature type="compositionally biased region" description="Low complexity" evidence="1">
    <location>
        <begin position="210"/>
        <end position="236"/>
    </location>
</feature>
<evidence type="ECO:0000256" key="2">
    <source>
        <dbReference type="SAM" id="SignalP"/>
    </source>
</evidence>
<dbReference type="STRING" id="1108045.GORHZ_057_00390"/>
<gene>
    <name evidence="4" type="ORF">GORHZ_057_00390</name>
</gene>
<dbReference type="Proteomes" id="UP000008363">
    <property type="component" value="Unassembled WGS sequence"/>
</dbReference>
<dbReference type="InterPro" id="IPR046704">
    <property type="entry name" value="DUF6777"/>
</dbReference>
<feature type="domain" description="DUF6777" evidence="3">
    <location>
        <begin position="75"/>
        <end position="222"/>
    </location>
</feature>
<accession>K6WAY2</accession>